<sequence length="139" mass="16716">MNRGLKLYIIKDYFEKAQLPKFDDKSILYISKDASLWQYVFYNFFVVFLIKHYLIYFQPDQIILIELTKLGDLTKNIKKIPMEKISNIQFKRGIICSKLSFMVDNEKFQFKMPNYLLNEKWQEANLENIIGNYFLTAKT</sequence>
<dbReference type="EMBL" id="JABURY010000015">
    <property type="protein sequence ID" value="MBC9130899.1"/>
    <property type="molecule type" value="Genomic_DNA"/>
</dbReference>
<evidence type="ECO:0000313" key="2">
    <source>
        <dbReference type="EMBL" id="MBC9130899.1"/>
    </source>
</evidence>
<keyword evidence="1" id="KW-1133">Transmembrane helix</keyword>
<evidence type="ECO:0000313" key="3">
    <source>
        <dbReference type="Proteomes" id="UP000651208"/>
    </source>
</evidence>
<gene>
    <name evidence="2" type="ORF">FcAc13_06200</name>
</gene>
<comment type="caution">
    <text evidence="2">The sequence shown here is derived from an EMBL/GenBank/DDBJ whole genome shotgun (WGS) entry which is preliminary data.</text>
</comment>
<reference evidence="2 3" key="1">
    <citation type="submission" date="2020-06" db="EMBL/GenBank/DDBJ databases">
        <title>Frischella cerana isolated from Apis cerana gut homogenate.</title>
        <authorList>
            <person name="Wolter L.A."/>
            <person name="Suenami S."/>
            <person name="Miyazaki R."/>
        </authorList>
    </citation>
    <scope>NUCLEOTIDE SEQUENCE [LARGE SCALE GENOMIC DNA]</scope>
    <source>
        <strain evidence="2 3">Ac13</strain>
    </source>
</reference>
<keyword evidence="1" id="KW-0472">Membrane</keyword>
<keyword evidence="1" id="KW-0812">Transmembrane</keyword>
<evidence type="ECO:0000256" key="1">
    <source>
        <dbReference type="SAM" id="Phobius"/>
    </source>
</evidence>
<name>A0ABR7QXI4_9GAMM</name>
<keyword evidence="3" id="KW-1185">Reference proteome</keyword>
<feature type="transmembrane region" description="Helical" evidence="1">
    <location>
        <begin position="36"/>
        <end position="56"/>
    </location>
</feature>
<dbReference type="RefSeq" id="WP_187755344.1">
    <property type="nucleotide sequence ID" value="NZ_JABURY010000015.1"/>
</dbReference>
<accession>A0ABR7QXI4</accession>
<proteinExistence type="predicted"/>
<evidence type="ECO:0008006" key="4">
    <source>
        <dbReference type="Google" id="ProtNLM"/>
    </source>
</evidence>
<organism evidence="2 3">
    <name type="scientific">Frischella japonica</name>
    <dbReference type="NCBI Taxonomy" id="2741544"/>
    <lineage>
        <taxon>Bacteria</taxon>
        <taxon>Pseudomonadati</taxon>
        <taxon>Pseudomonadota</taxon>
        <taxon>Gammaproteobacteria</taxon>
        <taxon>Orbales</taxon>
        <taxon>Orbaceae</taxon>
        <taxon>Frischella</taxon>
    </lineage>
</organism>
<protein>
    <recommendedName>
        <fullName evidence="4">YokE-like PH domain-containing protein</fullName>
    </recommendedName>
</protein>
<dbReference type="Proteomes" id="UP000651208">
    <property type="component" value="Unassembled WGS sequence"/>
</dbReference>